<evidence type="ECO:0000313" key="2">
    <source>
        <dbReference type="EMBL" id="CAB4144579.1"/>
    </source>
</evidence>
<sequence length="49" mass="5664">MNTETKAKETQEAKEYHRRQEAEQAVKGFRGVALEDRLTALLDLYSKPL</sequence>
<gene>
    <name evidence="2" type="ORF">UFOVP460_47</name>
</gene>
<evidence type="ECO:0000256" key="1">
    <source>
        <dbReference type="SAM" id="MobiDB-lite"/>
    </source>
</evidence>
<proteinExistence type="predicted"/>
<name>A0A6J5MLW9_9CAUD</name>
<feature type="region of interest" description="Disordered" evidence="1">
    <location>
        <begin position="1"/>
        <end position="22"/>
    </location>
</feature>
<protein>
    <submittedName>
        <fullName evidence="2">Uncharacterized protein</fullName>
    </submittedName>
</protein>
<reference evidence="2" key="1">
    <citation type="submission" date="2020-04" db="EMBL/GenBank/DDBJ databases">
        <authorList>
            <person name="Chiriac C."/>
            <person name="Salcher M."/>
            <person name="Ghai R."/>
            <person name="Kavagutti S V."/>
        </authorList>
    </citation>
    <scope>NUCLEOTIDE SEQUENCE</scope>
</reference>
<accession>A0A6J5MLW9</accession>
<organism evidence="2">
    <name type="scientific">uncultured Caudovirales phage</name>
    <dbReference type="NCBI Taxonomy" id="2100421"/>
    <lineage>
        <taxon>Viruses</taxon>
        <taxon>Duplodnaviria</taxon>
        <taxon>Heunggongvirae</taxon>
        <taxon>Uroviricota</taxon>
        <taxon>Caudoviricetes</taxon>
        <taxon>Peduoviridae</taxon>
        <taxon>Maltschvirus</taxon>
        <taxon>Maltschvirus maltsch</taxon>
    </lineage>
</organism>
<dbReference type="EMBL" id="LR796434">
    <property type="protein sequence ID" value="CAB4144579.1"/>
    <property type="molecule type" value="Genomic_DNA"/>
</dbReference>